<accession>A0A8F7R4T4</accession>
<evidence type="ECO:0000313" key="2">
    <source>
        <dbReference type="EMBL" id="QXW48856.1"/>
    </source>
</evidence>
<reference evidence="2" key="1">
    <citation type="submission" date="2021-07" db="EMBL/GenBank/DDBJ databases">
        <title>Whole-Genome Sequences of non-enterica strains of Salmonella enterica isolated from poultry houses.</title>
        <authorList>
            <person name="Lamas A."/>
            <person name="Regal P."/>
            <person name="Miranda J.M."/>
            <person name="Vazquez B."/>
            <person name="Cepeda A."/>
            <person name="Franco C.M."/>
        </authorList>
    </citation>
    <scope>NUCLEOTIDE SEQUENCE</scope>
    <source>
        <strain evidence="2">LHICA_AZ23</strain>
    </source>
</reference>
<sequence length="196" mass="21803">MMALTTNQLKKKNLYFYLYMAIPLLFPATYFLTMNDKAALAVFYVTAVACMIFDQKEMVKAGYESEPQFVGSALGIMVFPPLYVYGKIKAAGENLSKRWAWFLAYIAIALGCSSIAVVWDNSEALKTSACEITTSIFKDKGSEVKCLVVEDVKKVSDKNYRAKAVLSNGIDMPITIEECDDNYIYVTLAPLSGLLE</sequence>
<proteinExistence type="predicted"/>
<name>A0A8F7R4T4_SALER</name>
<keyword evidence="1" id="KW-0812">Transmembrane</keyword>
<gene>
    <name evidence="2" type="ORF">KX325_17890</name>
</gene>
<organism evidence="2">
    <name type="scientific">Salmonella enterica subsp. arizonae</name>
    <dbReference type="NCBI Taxonomy" id="59203"/>
    <lineage>
        <taxon>Bacteria</taxon>
        <taxon>Pseudomonadati</taxon>
        <taxon>Pseudomonadota</taxon>
        <taxon>Gammaproteobacteria</taxon>
        <taxon>Enterobacterales</taxon>
        <taxon>Enterobacteriaceae</taxon>
        <taxon>Salmonella</taxon>
    </lineage>
</organism>
<dbReference type="EMBL" id="CP079713">
    <property type="protein sequence ID" value="QXW48856.1"/>
    <property type="molecule type" value="Genomic_DNA"/>
</dbReference>
<keyword evidence="1" id="KW-1133">Transmembrane helix</keyword>
<feature type="transmembrane region" description="Helical" evidence="1">
    <location>
        <begin position="98"/>
        <end position="119"/>
    </location>
</feature>
<keyword evidence="1" id="KW-0472">Membrane</keyword>
<feature type="transmembrane region" description="Helical" evidence="1">
    <location>
        <begin position="14"/>
        <end position="32"/>
    </location>
</feature>
<dbReference type="AlphaFoldDB" id="A0A8F7R4T4"/>
<feature type="transmembrane region" description="Helical" evidence="1">
    <location>
        <begin position="67"/>
        <end position="86"/>
    </location>
</feature>
<protein>
    <submittedName>
        <fullName evidence="2">Uncharacterized protein</fullName>
    </submittedName>
</protein>
<evidence type="ECO:0000256" key="1">
    <source>
        <dbReference type="SAM" id="Phobius"/>
    </source>
</evidence>